<dbReference type="SUPFAM" id="SSF109640">
    <property type="entry name" value="KRAB domain (Kruppel-associated box)"/>
    <property type="match status" value="1"/>
</dbReference>
<evidence type="ECO:0000313" key="2">
    <source>
        <dbReference type="Proteomes" id="UP000248484"/>
    </source>
</evidence>
<keyword evidence="2" id="KW-1185">Reference proteome</keyword>
<dbReference type="PANTHER" id="PTHR23232">
    <property type="entry name" value="KRAB DOMAIN C2H2 ZINC FINGER"/>
    <property type="match status" value="1"/>
</dbReference>
<dbReference type="Proteomes" id="UP000248484">
    <property type="component" value="Chromosome 17"/>
</dbReference>
<feature type="domain" description="KRAB" evidence="1">
    <location>
        <begin position="6"/>
        <end position="77"/>
    </location>
</feature>
<protein>
    <submittedName>
        <fullName evidence="3">Zinc finger protein 790 isoform X3</fullName>
    </submittedName>
</protein>
<dbReference type="Pfam" id="PF01352">
    <property type="entry name" value="KRAB"/>
    <property type="match status" value="1"/>
</dbReference>
<evidence type="ECO:0000259" key="1">
    <source>
        <dbReference type="PROSITE" id="PS50805"/>
    </source>
</evidence>
<dbReference type="InterPro" id="IPR036051">
    <property type="entry name" value="KRAB_dom_sf"/>
</dbReference>
<dbReference type="RefSeq" id="XP_054935266.1">
    <property type="nucleotide sequence ID" value="XM_055079291.1"/>
</dbReference>
<organism evidence="2 3">
    <name type="scientific">Physeter macrocephalus</name>
    <name type="common">Sperm whale</name>
    <name type="synonym">Physeter catodon</name>
    <dbReference type="NCBI Taxonomy" id="9755"/>
    <lineage>
        <taxon>Eukaryota</taxon>
        <taxon>Metazoa</taxon>
        <taxon>Chordata</taxon>
        <taxon>Craniata</taxon>
        <taxon>Vertebrata</taxon>
        <taxon>Euteleostomi</taxon>
        <taxon>Mammalia</taxon>
        <taxon>Eutheria</taxon>
        <taxon>Laurasiatheria</taxon>
        <taxon>Artiodactyla</taxon>
        <taxon>Whippomorpha</taxon>
        <taxon>Cetacea</taxon>
        <taxon>Odontoceti</taxon>
        <taxon>Physeteridae</taxon>
        <taxon>Physeter</taxon>
    </lineage>
</organism>
<dbReference type="GeneID" id="102982998"/>
<name>A0A9W2W7R3_PHYMC</name>
<dbReference type="PROSITE" id="PS50805">
    <property type="entry name" value="KRAB"/>
    <property type="match status" value="1"/>
</dbReference>
<dbReference type="GO" id="GO:0006355">
    <property type="term" value="P:regulation of DNA-templated transcription"/>
    <property type="evidence" value="ECO:0007669"/>
    <property type="project" value="InterPro"/>
</dbReference>
<dbReference type="SMART" id="SM00349">
    <property type="entry name" value="KRAB"/>
    <property type="match status" value="1"/>
</dbReference>
<dbReference type="CDD" id="cd07765">
    <property type="entry name" value="KRAB_A-box"/>
    <property type="match status" value="1"/>
</dbReference>
<gene>
    <name evidence="3" type="primary">LOC102982998</name>
</gene>
<dbReference type="PANTHER" id="PTHR23232:SF117">
    <property type="entry name" value="KRAB DOMAIN-CONTAINING PROTEIN"/>
    <property type="match status" value="1"/>
</dbReference>
<evidence type="ECO:0000313" key="3">
    <source>
        <dbReference type="RefSeq" id="XP_054935266.1"/>
    </source>
</evidence>
<proteinExistence type="predicted"/>
<dbReference type="InterPro" id="IPR050169">
    <property type="entry name" value="Krueppel_C2H2_ZnF"/>
</dbReference>
<accession>A0A9W2W7R3</accession>
<dbReference type="InterPro" id="IPR001909">
    <property type="entry name" value="KRAB"/>
</dbReference>
<dbReference type="Gene3D" id="6.10.140.140">
    <property type="match status" value="1"/>
</dbReference>
<sequence>MAHQLMMFRDVAVDFSAEEWECLDLEQRALYRDVMLENYSNMVSLGLCLYQPDVFSLLEKGKEPWMVLKDETRGPCPGIHICDEMT</sequence>
<reference evidence="3" key="1">
    <citation type="submission" date="2025-08" db="UniProtKB">
        <authorList>
            <consortium name="RefSeq"/>
        </authorList>
    </citation>
    <scope>IDENTIFICATION</scope>
    <source>
        <tissue evidence="3">Muscle</tissue>
    </source>
</reference>
<dbReference type="AlphaFoldDB" id="A0A9W2W7R3"/>